<proteinExistence type="inferred from homology"/>
<evidence type="ECO:0000256" key="12">
    <source>
        <dbReference type="ARBA" id="ARBA00030977"/>
    </source>
</evidence>
<protein>
    <recommendedName>
        <fullName evidence="4">Coenzyme PQQ synthesis protein F</fullName>
    </recommendedName>
    <alternativeName>
        <fullName evidence="12">Pyrroloquinoline quinone biosynthesis protein F</fullName>
    </alternativeName>
</protein>
<keyword evidence="5 16" id="KW-0645">Protease</keyword>
<evidence type="ECO:0000256" key="7">
    <source>
        <dbReference type="ARBA" id="ARBA00022801"/>
    </source>
</evidence>
<evidence type="ECO:0000256" key="3">
    <source>
        <dbReference type="ARBA" id="ARBA00007261"/>
    </source>
</evidence>
<gene>
    <name evidence="16" type="ordered locus">Pput_0405</name>
</gene>
<comment type="similarity">
    <text evidence="3">Belongs to the peptidase M16 family.</text>
</comment>
<dbReference type="AlphaFoldDB" id="A5VXG8"/>
<dbReference type="PROSITE" id="PS00143">
    <property type="entry name" value="INSULINASE"/>
    <property type="match status" value="1"/>
</dbReference>
<dbReference type="InterPro" id="IPR054734">
    <property type="entry name" value="PqqF-like_C_4"/>
</dbReference>
<comment type="function">
    <text evidence="11">Required for coenzyme pyrroloquinoline quinone (PQQ) biosynthesis. It is thought that this protein is a protease that cleaves peptides bond in a small peptide (gene pqqA), providing the glutamate and tyrosine residues which are necessary for the synthesis of PQQ.</text>
</comment>
<keyword evidence="9" id="KW-0884">PQQ biosynthesis</keyword>
<dbReference type="Pfam" id="PF22455">
    <property type="entry name" value="PqqF_C_3"/>
    <property type="match status" value="1"/>
</dbReference>
<dbReference type="InterPro" id="IPR001431">
    <property type="entry name" value="Pept_M16_Zn_BS"/>
</dbReference>
<evidence type="ECO:0000256" key="2">
    <source>
        <dbReference type="ARBA" id="ARBA00004886"/>
    </source>
</evidence>
<keyword evidence="10" id="KW-0482">Metalloprotease</keyword>
<evidence type="ECO:0000256" key="5">
    <source>
        <dbReference type="ARBA" id="ARBA00022670"/>
    </source>
</evidence>
<evidence type="ECO:0000259" key="13">
    <source>
        <dbReference type="Pfam" id="PF00675"/>
    </source>
</evidence>
<dbReference type="KEGG" id="ppf:Pput_0405"/>
<dbReference type="PANTHER" id="PTHR43690">
    <property type="entry name" value="NARDILYSIN"/>
    <property type="match status" value="1"/>
</dbReference>
<feature type="domain" description="Peptidase M16 N-terminal" evidence="13">
    <location>
        <begin position="62"/>
        <end position="197"/>
    </location>
</feature>
<evidence type="ECO:0000256" key="6">
    <source>
        <dbReference type="ARBA" id="ARBA00022723"/>
    </source>
</evidence>
<dbReference type="PANTHER" id="PTHR43690:SF18">
    <property type="entry name" value="INSULIN-DEGRADING ENZYME-RELATED"/>
    <property type="match status" value="1"/>
</dbReference>
<dbReference type="Pfam" id="PF22456">
    <property type="entry name" value="PqqF-like_C_4"/>
    <property type="match status" value="1"/>
</dbReference>
<dbReference type="UniPathway" id="UPA00539"/>
<keyword evidence="7" id="KW-0378">Hydrolase</keyword>
<evidence type="ECO:0000259" key="15">
    <source>
        <dbReference type="Pfam" id="PF22456"/>
    </source>
</evidence>
<dbReference type="InterPro" id="IPR050626">
    <property type="entry name" value="Peptidase_M16"/>
</dbReference>
<evidence type="ECO:0000256" key="9">
    <source>
        <dbReference type="ARBA" id="ARBA00022905"/>
    </source>
</evidence>
<evidence type="ECO:0000256" key="10">
    <source>
        <dbReference type="ARBA" id="ARBA00023049"/>
    </source>
</evidence>
<comment type="pathway">
    <text evidence="2">Cofactor biosynthesis; pyrroloquinoline quinone biosynthesis.</text>
</comment>
<dbReference type="InterPro" id="IPR011844">
    <property type="entry name" value="PQQ_synth_PqqF"/>
</dbReference>
<dbReference type="SUPFAM" id="SSF63411">
    <property type="entry name" value="LuxS/MPP-like metallohydrolase"/>
    <property type="match status" value="2"/>
</dbReference>
<evidence type="ECO:0000256" key="8">
    <source>
        <dbReference type="ARBA" id="ARBA00022833"/>
    </source>
</evidence>
<dbReference type="InterPro" id="IPR011249">
    <property type="entry name" value="Metalloenz_LuxS/M16"/>
</dbReference>
<evidence type="ECO:0000256" key="4">
    <source>
        <dbReference type="ARBA" id="ARBA00015088"/>
    </source>
</evidence>
<dbReference type="GO" id="GO:0018189">
    <property type="term" value="P:pyrroloquinoline quinone biosynthetic process"/>
    <property type="evidence" value="ECO:0007669"/>
    <property type="project" value="UniProtKB-UniPathway"/>
</dbReference>
<keyword evidence="8" id="KW-0862">Zinc</keyword>
<dbReference type="GO" id="GO:0008270">
    <property type="term" value="F:zinc ion binding"/>
    <property type="evidence" value="ECO:0007669"/>
    <property type="project" value="InterPro"/>
</dbReference>
<evidence type="ECO:0000259" key="14">
    <source>
        <dbReference type="Pfam" id="PF22455"/>
    </source>
</evidence>
<dbReference type="eggNOG" id="COG1025">
    <property type="taxonomic scope" value="Bacteria"/>
</dbReference>
<dbReference type="Gene3D" id="3.30.830.10">
    <property type="entry name" value="Metalloenzyme, LuxS/M16 peptidase-like"/>
    <property type="match status" value="2"/>
</dbReference>
<comment type="cofactor">
    <cofactor evidence="1">
        <name>Zn(2+)</name>
        <dbReference type="ChEBI" id="CHEBI:29105"/>
    </cofactor>
</comment>
<keyword evidence="6" id="KW-0479">Metal-binding</keyword>
<accession>A5VXG8</accession>
<dbReference type="InterPro" id="IPR054733">
    <property type="entry name" value="PqqF_C_3"/>
</dbReference>
<dbReference type="InterPro" id="IPR011765">
    <property type="entry name" value="Pept_M16_N"/>
</dbReference>
<dbReference type="EMBL" id="CP000712">
    <property type="protein sequence ID" value="ABQ76578.1"/>
    <property type="molecule type" value="Genomic_DNA"/>
</dbReference>
<feature type="domain" description="Coenzyme PQQ synthesis protein F-like C-terminal lobe" evidence="15">
    <location>
        <begin position="660"/>
        <end position="748"/>
    </location>
</feature>
<evidence type="ECO:0000256" key="1">
    <source>
        <dbReference type="ARBA" id="ARBA00001947"/>
    </source>
</evidence>
<dbReference type="HOGENOM" id="CLU_021089_0_0_6"/>
<reference evidence="16" key="1">
    <citation type="submission" date="2007-05" db="EMBL/GenBank/DDBJ databases">
        <title>Complete sequence of Pseudomonas putida F1.</title>
        <authorList>
            <consortium name="US DOE Joint Genome Institute"/>
            <person name="Copeland A."/>
            <person name="Lucas S."/>
            <person name="Lapidus A."/>
            <person name="Barry K."/>
            <person name="Detter J.C."/>
            <person name="Glavina del Rio T."/>
            <person name="Hammon N."/>
            <person name="Israni S."/>
            <person name="Dalin E."/>
            <person name="Tice H."/>
            <person name="Pitluck S."/>
            <person name="Chain P."/>
            <person name="Malfatti S."/>
            <person name="Shin M."/>
            <person name="Vergez L."/>
            <person name="Schmutz J."/>
            <person name="Larimer F."/>
            <person name="Land M."/>
            <person name="Hauser L."/>
            <person name="Kyrpides N."/>
            <person name="Lykidis A."/>
            <person name="Parales R."/>
            <person name="Richardson P."/>
        </authorList>
    </citation>
    <scope>NUCLEOTIDE SEQUENCE [LARGE SCALE GENOMIC DNA]</scope>
    <source>
        <strain evidence="16">F1</strain>
    </source>
</reference>
<evidence type="ECO:0000313" key="16">
    <source>
        <dbReference type="EMBL" id="ABQ76578.1"/>
    </source>
</evidence>
<sequence length="809" mass="88645">MRPIRGHARSHGICAAFHTGALPAKRPGLRTNRLAWSAATGAPMPDAIRQLTLANGLQLTLRHAPRLKRSAAALRVHAGSHDAPAKWPGLAHFLEHLFFLGTPRFPLEDGLMRYVQALGGQVNASTRERATDFFFEVPPNTLGGGLERLCQMLAEPDLGIERQRREREVIHAEFIAWSRNPSAQQQFALLQSVSAKHPLGAFHAGNRYTLALHDAAFQQALAGFHQRFYQGGQICLSLCGPQPLDELERLARQHAELFAAGERVPQVLPPPLPAMASALTFTHQSLPSGAEHALELLIAYLEDSRPGTWLGALRERGWLQRFTAERLYAFAGQLLWHLDLKLSADACPDEANALLQGWFRFIRQADREQLNHQFGLLQHSRAHSASALELARRDSTGQPFAKLDAQGLQVLGALLESLPGGDHGDWQLLPVDPLLKADLPHAKAQPLPAALKISDQLPPARQYAALYLRWHVPSPLRQQLQRVLELALAPLQERCDRASVQLQYSSAGEYWQLRCAGLPAAVLRAVEQALALMLKPPASCWLPDTAQPPALIPIRALLKQLPDAVRGSLPAAVPACTLTQQQLDSLWLHTEWHGMAAGFEDTALNALGAALLQCPGQGSRPGPLPSWANHRWQHAQVPGSEHALLLFCPLPAAKEAAGRLLAQLLQGPVYQRLRVDLQLGYAVFSAFRQVEGVGGLLFGVQSPHTGQAQVLDHLLSLLRHGVTLDPAARQALAGQFDEPAMANSDVAEWAWQTHLGTQADRLDVLRRSILTTRQTDLDHLLSDLLDPGSAWLCLANAAAPDTSWQGEDR</sequence>
<evidence type="ECO:0000256" key="11">
    <source>
        <dbReference type="ARBA" id="ARBA00024932"/>
    </source>
</evidence>
<dbReference type="Pfam" id="PF00675">
    <property type="entry name" value="Peptidase_M16"/>
    <property type="match status" value="1"/>
</dbReference>
<dbReference type="GO" id="GO:0006508">
    <property type="term" value="P:proteolysis"/>
    <property type="evidence" value="ECO:0007669"/>
    <property type="project" value="UniProtKB-KW"/>
</dbReference>
<dbReference type="NCBIfam" id="TIGR02110">
    <property type="entry name" value="PQQ_syn_pqqF"/>
    <property type="match status" value="1"/>
</dbReference>
<dbReference type="GO" id="GO:0004222">
    <property type="term" value="F:metalloendopeptidase activity"/>
    <property type="evidence" value="ECO:0007669"/>
    <property type="project" value="InterPro"/>
</dbReference>
<organism evidence="16">
    <name type="scientific">Pseudomonas putida (strain ATCC 700007 / DSM 6899 / JCM 31910 / BCRC 17059 / LMG 24140 / F1)</name>
    <dbReference type="NCBI Taxonomy" id="351746"/>
    <lineage>
        <taxon>Bacteria</taxon>
        <taxon>Pseudomonadati</taxon>
        <taxon>Pseudomonadota</taxon>
        <taxon>Gammaproteobacteria</taxon>
        <taxon>Pseudomonadales</taxon>
        <taxon>Pseudomonadaceae</taxon>
        <taxon>Pseudomonas</taxon>
    </lineage>
</organism>
<feature type="domain" description="Coenzyme PQQ synthesis protein F C-terminal lobe" evidence="14">
    <location>
        <begin position="464"/>
        <end position="596"/>
    </location>
</feature>
<name>A5VXG8_PSEP1</name>